<dbReference type="Proteomes" id="UP000235145">
    <property type="component" value="Unassembled WGS sequence"/>
</dbReference>
<organism evidence="1 2">
    <name type="scientific">Lactuca sativa</name>
    <name type="common">Garden lettuce</name>
    <dbReference type="NCBI Taxonomy" id="4236"/>
    <lineage>
        <taxon>Eukaryota</taxon>
        <taxon>Viridiplantae</taxon>
        <taxon>Streptophyta</taxon>
        <taxon>Embryophyta</taxon>
        <taxon>Tracheophyta</taxon>
        <taxon>Spermatophyta</taxon>
        <taxon>Magnoliopsida</taxon>
        <taxon>eudicotyledons</taxon>
        <taxon>Gunneridae</taxon>
        <taxon>Pentapetalae</taxon>
        <taxon>asterids</taxon>
        <taxon>campanulids</taxon>
        <taxon>Asterales</taxon>
        <taxon>Asteraceae</taxon>
        <taxon>Cichorioideae</taxon>
        <taxon>Cichorieae</taxon>
        <taxon>Lactucinae</taxon>
        <taxon>Lactuca</taxon>
    </lineage>
</organism>
<gene>
    <name evidence="1" type="ORF">LSAT_V11C700367020</name>
</gene>
<protein>
    <submittedName>
        <fullName evidence="1">Uncharacterized protein</fullName>
    </submittedName>
</protein>
<proteinExistence type="predicted"/>
<accession>A0A9R1UYE4</accession>
<reference evidence="1 2" key="1">
    <citation type="journal article" date="2017" name="Nat. Commun.">
        <title>Genome assembly with in vitro proximity ligation data and whole-genome triplication in lettuce.</title>
        <authorList>
            <person name="Reyes-Chin-Wo S."/>
            <person name="Wang Z."/>
            <person name="Yang X."/>
            <person name="Kozik A."/>
            <person name="Arikit S."/>
            <person name="Song C."/>
            <person name="Xia L."/>
            <person name="Froenicke L."/>
            <person name="Lavelle D.O."/>
            <person name="Truco M.J."/>
            <person name="Xia R."/>
            <person name="Zhu S."/>
            <person name="Xu C."/>
            <person name="Xu H."/>
            <person name="Xu X."/>
            <person name="Cox K."/>
            <person name="Korf I."/>
            <person name="Meyers B.C."/>
            <person name="Michelmore R.W."/>
        </authorList>
    </citation>
    <scope>NUCLEOTIDE SEQUENCE [LARGE SCALE GENOMIC DNA]</scope>
    <source>
        <strain evidence="2">cv. Salinas</strain>
        <tissue evidence="1">Seedlings</tissue>
    </source>
</reference>
<sequence>MDTTASLHFMNQEFAKLDQFDGQNYTRWAKKVKFMLYVLKLAFVLDPELAPIPANPIPEAGKTVDPVVIAELEKQRTLRIESEELFVGHIKNSLSD</sequence>
<evidence type="ECO:0000313" key="2">
    <source>
        <dbReference type="Proteomes" id="UP000235145"/>
    </source>
</evidence>
<comment type="caution">
    <text evidence="1">The sequence shown here is derived from an EMBL/GenBank/DDBJ whole genome shotgun (WGS) entry which is preliminary data.</text>
</comment>
<keyword evidence="2" id="KW-1185">Reference proteome</keyword>
<name>A0A9R1UYE4_LACSA</name>
<evidence type="ECO:0000313" key="1">
    <source>
        <dbReference type="EMBL" id="KAJ0196096.1"/>
    </source>
</evidence>
<dbReference type="EMBL" id="NBSK02000007">
    <property type="protein sequence ID" value="KAJ0196096.1"/>
    <property type="molecule type" value="Genomic_DNA"/>
</dbReference>
<dbReference type="AlphaFoldDB" id="A0A9R1UYE4"/>